<gene>
    <name evidence="3" type="ORF">KYK14_00355</name>
    <name evidence="4" type="ORF">KYK14_00510</name>
</gene>
<dbReference type="EMBL" id="JAHWGL010000001">
    <property type="protein sequence ID" value="MBW3126989.1"/>
    <property type="molecule type" value="Genomic_DNA"/>
</dbReference>
<keyword evidence="5" id="KW-1185">Reference proteome</keyword>
<dbReference type="RefSeq" id="WP_219156111.1">
    <property type="nucleotide sequence ID" value="NZ_JAHWGL010000001.1"/>
</dbReference>
<sequence>MKTAFFTLLLTCALVGSASAQKQQSLLAELPGTNEIPAERVEALTRAMATTLHLNEGQYMRLREANRIKLTRLDEIQWQTRDNVAQQQAQTLELQAQYETECSRILSPSQLMALREEQQKKGQQPKRDPSIGGVG</sequence>
<feature type="compositionally biased region" description="Basic and acidic residues" evidence="1">
    <location>
        <begin position="115"/>
        <end position="129"/>
    </location>
</feature>
<protein>
    <submittedName>
        <fullName evidence="3">Uncharacterized protein</fullName>
    </submittedName>
</protein>
<comment type="caution">
    <text evidence="3">The sequence shown here is derived from an EMBL/GenBank/DDBJ whole genome shotgun (WGS) entry which is preliminary data.</text>
</comment>
<organism evidence="3 5">
    <name type="scientific">Hymenobacter profundi</name>
    <dbReference type="NCBI Taxonomy" id="1982110"/>
    <lineage>
        <taxon>Bacteria</taxon>
        <taxon>Pseudomonadati</taxon>
        <taxon>Bacteroidota</taxon>
        <taxon>Cytophagia</taxon>
        <taxon>Cytophagales</taxon>
        <taxon>Hymenobacteraceae</taxon>
        <taxon>Hymenobacter</taxon>
    </lineage>
</organism>
<evidence type="ECO:0000313" key="5">
    <source>
        <dbReference type="Proteomes" id="UP000826188"/>
    </source>
</evidence>
<evidence type="ECO:0000313" key="3">
    <source>
        <dbReference type="EMBL" id="MBW3126989.1"/>
    </source>
</evidence>
<keyword evidence="2" id="KW-0732">Signal</keyword>
<evidence type="ECO:0000256" key="1">
    <source>
        <dbReference type="SAM" id="MobiDB-lite"/>
    </source>
</evidence>
<evidence type="ECO:0000313" key="4">
    <source>
        <dbReference type="EMBL" id="MBW3127020.1"/>
    </source>
</evidence>
<feature type="region of interest" description="Disordered" evidence="1">
    <location>
        <begin position="115"/>
        <end position="135"/>
    </location>
</feature>
<accession>A0ABS6WW88</accession>
<dbReference type="EMBL" id="JAHWGL010000001">
    <property type="protein sequence ID" value="MBW3127020.1"/>
    <property type="molecule type" value="Genomic_DNA"/>
</dbReference>
<feature type="chain" id="PRO_5045032189" evidence="2">
    <location>
        <begin position="21"/>
        <end position="135"/>
    </location>
</feature>
<reference evidence="3 5" key="1">
    <citation type="submission" date="2021-07" db="EMBL/GenBank/DDBJ databases">
        <title>Hymenobacter profundi sp. nov., isolated from deep-sea water.</title>
        <authorList>
            <person name="Kim M.K."/>
        </authorList>
    </citation>
    <scope>NUCLEOTIDE SEQUENCE [LARGE SCALE GENOMIC DNA]</scope>
    <source>
        <strain evidence="3 5">M2</strain>
    </source>
</reference>
<name>A0ABS6WW88_9BACT</name>
<evidence type="ECO:0000256" key="2">
    <source>
        <dbReference type="SAM" id="SignalP"/>
    </source>
</evidence>
<proteinExistence type="predicted"/>
<dbReference type="Proteomes" id="UP000826188">
    <property type="component" value="Unassembled WGS sequence"/>
</dbReference>
<feature type="signal peptide" evidence="2">
    <location>
        <begin position="1"/>
        <end position="20"/>
    </location>
</feature>